<comment type="subcellular location">
    <subcellularLocation>
        <location evidence="1">Cytoplasmic vesicle</location>
        <location evidence="1">Clathrin-coated vesicle membrane</location>
        <topology evidence="1">Peripheral membrane protein</topology>
        <orientation evidence="1">Cytoplasmic side</orientation>
    </subcellularLocation>
    <subcellularLocation>
        <location evidence="2">Golgi apparatus</location>
    </subcellularLocation>
</comment>
<feature type="domain" description="AP-3 complex subunit beta C-terminal" evidence="13">
    <location>
        <begin position="800"/>
        <end position="937"/>
    </location>
</feature>
<dbReference type="EMBL" id="CM035433">
    <property type="protein sequence ID" value="KAH7294224.1"/>
    <property type="molecule type" value="Genomic_DNA"/>
</dbReference>
<proteinExistence type="inferred from homology"/>
<dbReference type="OrthoDB" id="10254310at2759"/>
<dbReference type="AlphaFoldDB" id="A0A8T2REK4"/>
<evidence type="ECO:0000256" key="8">
    <source>
        <dbReference type="ARBA" id="ARBA00023136"/>
    </source>
</evidence>
<comment type="caution">
    <text evidence="14">The sequence shown here is derived from an EMBL/GenBank/DDBJ whole genome shotgun (WGS) entry which is preliminary data.</text>
</comment>
<gene>
    <name evidence="14" type="ORF">KP509_28G061600</name>
</gene>
<dbReference type="InterPro" id="IPR002553">
    <property type="entry name" value="Clathrin/coatomer_adapt-like_N"/>
</dbReference>
<dbReference type="InterPro" id="IPR026739">
    <property type="entry name" value="AP_beta"/>
</dbReference>
<dbReference type="PANTHER" id="PTHR11134">
    <property type="entry name" value="ADAPTOR COMPLEX SUBUNIT BETA FAMILY MEMBER"/>
    <property type="match status" value="1"/>
</dbReference>
<keyword evidence="15" id="KW-1185">Reference proteome</keyword>
<feature type="region of interest" description="Disordered" evidence="12">
    <location>
        <begin position="692"/>
        <end position="718"/>
    </location>
</feature>
<evidence type="ECO:0000256" key="9">
    <source>
        <dbReference type="ARBA" id="ARBA00023329"/>
    </source>
</evidence>
<dbReference type="PIRSF" id="PIRSF037096">
    <property type="entry name" value="AP3_complex_beta"/>
    <property type="match status" value="1"/>
</dbReference>
<dbReference type="Proteomes" id="UP000825935">
    <property type="component" value="Chromosome 28"/>
</dbReference>
<comment type="function">
    <text evidence="10">Subunit of non-clathrin- and clathrin-associated adaptor protein complex 3 (AP-3) that plays a role in protein sorting in the late-Golgi/trans-Golgi network (TGN) and/or endosomes. The AP complexes mediate both the recruitment of clathrin to membranes and the recognition of sorting signals within the cytosolic tails of transmembrane cargo molecules. AP-3 appears to be involved in the sorting of a subset of transmembrane proteins targeted to lysosomes and lysosome-related organelles. In concert with the BLOC-1 complex, AP-3 is required to target cargos into vesicles assembled at cell bodies for delivery into neurites and nerve terminals.</text>
</comment>
<evidence type="ECO:0000256" key="11">
    <source>
        <dbReference type="PIRNR" id="PIRNR037096"/>
    </source>
</evidence>
<evidence type="ECO:0000256" key="12">
    <source>
        <dbReference type="SAM" id="MobiDB-lite"/>
    </source>
</evidence>
<evidence type="ECO:0000259" key="13">
    <source>
        <dbReference type="SMART" id="SM01355"/>
    </source>
</evidence>
<dbReference type="GO" id="GO:0030665">
    <property type="term" value="C:clathrin-coated vesicle membrane"/>
    <property type="evidence" value="ECO:0007669"/>
    <property type="project" value="UniProtKB-SubCell"/>
</dbReference>
<dbReference type="InterPro" id="IPR026740">
    <property type="entry name" value="AP3_beta"/>
</dbReference>
<comment type="similarity">
    <text evidence="3 11">Belongs to the adaptor complexes large subunit family.</text>
</comment>
<evidence type="ECO:0000313" key="15">
    <source>
        <dbReference type="Proteomes" id="UP000825935"/>
    </source>
</evidence>
<dbReference type="Pfam" id="PF24080">
    <property type="entry name" value="AP3B1_C_2"/>
    <property type="match status" value="1"/>
</dbReference>
<protein>
    <recommendedName>
        <fullName evidence="11">AP-3 complex subunit beta</fullName>
    </recommendedName>
</protein>
<accession>A0A8T2REK4</accession>
<dbReference type="OMA" id="ARAIIVW"/>
<keyword evidence="6 11" id="KW-0653">Protein transport</keyword>
<dbReference type="InterPro" id="IPR016024">
    <property type="entry name" value="ARM-type_fold"/>
</dbReference>
<keyword evidence="5" id="KW-0597">Phosphoprotein</keyword>
<evidence type="ECO:0000256" key="1">
    <source>
        <dbReference type="ARBA" id="ARBA00004145"/>
    </source>
</evidence>
<sequence>MLPQLASTAASFTRASSLVLKAGTDAHLYDDPHDADILRLLDSKFDAEKVEALTRLLALICQGSDVSAFFPAVVKSVASTNLEVKKLVYIYLVHYAEKRPDEALLSINTFQKDLADFNPLVRAWALRAMCGIRVFVVAQLMIMAVQKCAKDPSHYVRRCAATAIPKLYALNKEQYQNTLEELIGMLLDDKSAGVLGAAAAAFNAVCPDHFEILAPRFHEVCRRLGEVEEWGQVLLVDILHRYVVAAHGYPGVEDIGTDDGSKIPHDRACLLECTLPLLWSHNSAVVLAAARVHWTLASSEQLRKIVKPLLFLLRSSVDSQYVVLANLLTLAKEKPSLFEEYYGDFFVCSSDNYHVRAMKLEILAVIARESSISAILQELQAYINDPNRDFAADAVRIIGVCAKKHPSISFPCMEGLLDLVQGVQNPGSDQDRIGDGVILQAVLAIRSVASEHFSQVEKVFMRLIRDLDLIRVPAARAVVIWMIGEYSSKSSLVREILPTVFSYLASCFVDEENESKLQILNCISKAIVKCWNILGGSLKTALLALSYILDLGVCDVSYDVRDRARMLQHLMDLHRSSMIQGSSDISDMLKNTCLEKGLESDSNSSSNGNSKQLLRTVPNCLLAFPKSTSIPLLSLPARTFLLGSMSHVVNHCAPGYRSLPEPHSFTALPIGSTRGISELISADGTFTTEMMSEEVEEESEYTESMSSDGSASDDSYDSTTGLKIAGDGFTGSKGGEGEFLSLNESREVQGGLSCTGNDVSVAPLIDFSDTEATETFKPLGINEKQVPSGQSGISSLSMKSGDDFELWLASGSSSNKQASGVSRMSSGCLNLSMDSIKREPRKITLLDFTNGEGLEVKYSFCFGDPTCHKKMVWLKLYLTNRSSDAVSAISLKDTESELAKDVVKPRVVVLPSPELHILDPHQMREFDMYVDFQQQLVPVKLAINCNQNSFLVKIVPDVGTFLRPKVMTSEQFSIVESKLIGMFEITCRCFLDRRTKSQSLAELDADEEALAVARMLASRILSQINVFLVTATIPVYHEAISDDILSVHLKFSGETLVDDKLCLVTLTLELDPISNNASTLLVEVKVNCEDSVFGSNILNRFQKAVTEKQ</sequence>
<reference evidence="14" key="1">
    <citation type="submission" date="2021-08" db="EMBL/GenBank/DDBJ databases">
        <title>WGS assembly of Ceratopteris richardii.</title>
        <authorList>
            <person name="Marchant D.B."/>
            <person name="Chen G."/>
            <person name="Jenkins J."/>
            <person name="Shu S."/>
            <person name="Leebens-Mack J."/>
            <person name="Grimwood J."/>
            <person name="Schmutz J."/>
            <person name="Soltis P."/>
            <person name="Soltis D."/>
            <person name="Chen Z.-H."/>
        </authorList>
    </citation>
    <scope>NUCLEOTIDE SEQUENCE</scope>
    <source>
        <strain evidence="14">Whitten #5841</strain>
        <tissue evidence="14">Leaf</tissue>
    </source>
</reference>
<evidence type="ECO:0000256" key="3">
    <source>
        <dbReference type="ARBA" id="ARBA00006613"/>
    </source>
</evidence>
<dbReference type="GO" id="GO:0005794">
    <property type="term" value="C:Golgi apparatus"/>
    <property type="evidence" value="ECO:0007669"/>
    <property type="project" value="UniProtKB-SubCell"/>
</dbReference>
<dbReference type="SMART" id="SM01355">
    <property type="entry name" value="AP3B1_C"/>
    <property type="match status" value="1"/>
</dbReference>
<keyword evidence="7" id="KW-0333">Golgi apparatus</keyword>
<evidence type="ECO:0000256" key="10">
    <source>
        <dbReference type="ARBA" id="ARBA00023570"/>
    </source>
</evidence>
<evidence type="ECO:0000256" key="5">
    <source>
        <dbReference type="ARBA" id="ARBA00022553"/>
    </source>
</evidence>
<evidence type="ECO:0000256" key="2">
    <source>
        <dbReference type="ARBA" id="ARBA00004555"/>
    </source>
</evidence>
<evidence type="ECO:0000256" key="7">
    <source>
        <dbReference type="ARBA" id="ARBA00023034"/>
    </source>
</evidence>
<dbReference type="GO" id="GO:0006886">
    <property type="term" value="P:intracellular protein transport"/>
    <property type="evidence" value="ECO:0007669"/>
    <property type="project" value="InterPro"/>
</dbReference>
<name>A0A8T2REK4_CERRI</name>
<evidence type="ECO:0000313" key="14">
    <source>
        <dbReference type="EMBL" id="KAH7294224.1"/>
    </source>
</evidence>
<dbReference type="Pfam" id="PF14796">
    <property type="entry name" value="AP3B1_C"/>
    <property type="match status" value="1"/>
</dbReference>
<feature type="compositionally biased region" description="Low complexity" evidence="12">
    <location>
        <begin position="702"/>
        <end position="713"/>
    </location>
</feature>
<keyword evidence="9" id="KW-0968">Cytoplasmic vesicle</keyword>
<evidence type="ECO:0000256" key="4">
    <source>
        <dbReference type="ARBA" id="ARBA00022448"/>
    </source>
</evidence>
<feature type="compositionally biased region" description="Acidic residues" evidence="12">
    <location>
        <begin position="692"/>
        <end position="701"/>
    </location>
</feature>
<dbReference type="SUPFAM" id="SSF48371">
    <property type="entry name" value="ARM repeat"/>
    <property type="match status" value="1"/>
</dbReference>
<organism evidence="14 15">
    <name type="scientific">Ceratopteris richardii</name>
    <name type="common">Triangle waterfern</name>
    <dbReference type="NCBI Taxonomy" id="49495"/>
    <lineage>
        <taxon>Eukaryota</taxon>
        <taxon>Viridiplantae</taxon>
        <taxon>Streptophyta</taxon>
        <taxon>Embryophyta</taxon>
        <taxon>Tracheophyta</taxon>
        <taxon>Polypodiopsida</taxon>
        <taxon>Polypodiidae</taxon>
        <taxon>Polypodiales</taxon>
        <taxon>Pteridineae</taxon>
        <taxon>Pteridaceae</taxon>
        <taxon>Parkerioideae</taxon>
        <taxon>Ceratopteris</taxon>
    </lineage>
</organism>
<keyword evidence="8 11" id="KW-0472">Membrane</keyword>
<dbReference type="Pfam" id="PF01602">
    <property type="entry name" value="Adaptin_N"/>
    <property type="match status" value="1"/>
</dbReference>
<dbReference type="Gene3D" id="1.25.10.10">
    <property type="entry name" value="Leucine-rich Repeat Variant"/>
    <property type="match status" value="1"/>
</dbReference>
<dbReference type="InterPro" id="IPR029390">
    <property type="entry name" value="AP3B_C"/>
</dbReference>
<dbReference type="GO" id="GO:0016192">
    <property type="term" value="P:vesicle-mediated transport"/>
    <property type="evidence" value="ECO:0007669"/>
    <property type="project" value="InterPro"/>
</dbReference>
<dbReference type="InterPro" id="IPR056314">
    <property type="entry name" value="AP3B1/2_C"/>
</dbReference>
<keyword evidence="4 11" id="KW-0813">Transport</keyword>
<dbReference type="GO" id="GO:0030123">
    <property type="term" value="C:AP-3 adaptor complex"/>
    <property type="evidence" value="ECO:0007669"/>
    <property type="project" value="UniProtKB-UniRule"/>
</dbReference>
<dbReference type="InterPro" id="IPR011989">
    <property type="entry name" value="ARM-like"/>
</dbReference>
<evidence type="ECO:0000256" key="6">
    <source>
        <dbReference type="ARBA" id="ARBA00022927"/>
    </source>
</evidence>